<dbReference type="EMBL" id="SJPL01000001">
    <property type="protein sequence ID" value="TWT67818.1"/>
    <property type="molecule type" value="Genomic_DNA"/>
</dbReference>
<proteinExistence type="predicted"/>
<keyword evidence="2" id="KW-1185">Reference proteome</keyword>
<dbReference type="AlphaFoldDB" id="A0A5C5XYN5"/>
<comment type="caution">
    <text evidence="1">The sequence shown here is derived from an EMBL/GenBank/DDBJ whole genome shotgun (WGS) entry which is preliminary data.</text>
</comment>
<organism evidence="1 2">
    <name type="scientific">Crateriforma conspicua</name>
    <dbReference type="NCBI Taxonomy" id="2527996"/>
    <lineage>
        <taxon>Bacteria</taxon>
        <taxon>Pseudomonadati</taxon>
        <taxon>Planctomycetota</taxon>
        <taxon>Planctomycetia</taxon>
        <taxon>Planctomycetales</taxon>
        <taxon>Planctomycetaceae</taxon>
        <taxon>Crateriforma</taxon>
    </lineage>
</organism>
<gene>
    <name evidence="1" type="ORF">Pan14r_00550</name>
</gene>
<evidence type="ECO:0000313" key="2">
    <source>
        <dbReference type="Proteomes" id="UP000317238"/>
    </source>
</evidence>
<dbReference type="Proteomes" id="UP000317238">
    <property type="component" value="Unassembled WGS sequence"/>
</dbReference>
<evidence type="ECO:0000313" key="1">
    <source>
        <dbReference type="EMBL" id="TWT67818.1"/>
    </source>
</evidence>
<name>A0A5C5XYN5_9PLAN</name>
<sequence length="64" mass="7058">MGEPHGASRGWGCFATTARRYLDWLRNERRDFRCGRYFRGAKGDFALAAGGDVSPPQPDAIVIG</sequence>
<accession>A0A5C5XYN5</accession>
<reference evidence="1 2" key="1">
    <citation type="submission" date="2019-02" db="EMBL/GenBank/DDBJ databases">
        <title>Deep-cultivation of Planctomycetes and their phenomic and genomic characterization uncovers novel biology.</title>
        <authorList>
            <person name="Wiegand S."/>
            <person name="Jogler M."/>
            <person name="Boedeker C."/>
            <person name="Pinto D."/>
            <person name="Vollmers J."/>
            <person name="Rivas-Marin E."/>
            <person name="Kohn T."/>
            <person name="Peeters S.H."/>
            <person name="Heuer A."/>
            <person name="Rast P."/>
            <person name="Oberbeckmann S."/>
            <person name="Bunk B."/>
            <person name="Jeske O."/>
            <person name="Meyerdierks A."/>
            <person name="Storesund J.E."/>
            <person name="Kallscheuer N."/>
            <person name="Luecker S."/>
            <person name="Lage O.M."/>
            <person name="Pohl T."/>
            <person name="Merkel B.J."/>
            <person name="Hornburger P."/>
            <person name="Mueller R.-W."/>
            <person name="Bruemmer F."/>
            <person name="Labrenz M."/>
            <person name="Spormann A.M."/>
            <person name="Op Den Camp H."/>
            <person name="Overmann J."/>
            <person name="Amann R."/>
            <person name="Jetten M.S.M."/>
            <person name="Mascher T."/>
            <person name="Medema M.H."/>
            <person name="Devos D.P."/>
            <person name="Kaster A.-K."/>
            <person name="Ovreas L."/>
            <person name="Rohde M."/>
            <person name="Galperin M.Y."/>
            <person name="Jogler C."/>
        </authorList>
    </citation>
    <scope>NUCLEOTIDE SEQUENCE [LARGE SCALE GENOMIC DNA]</scope>
    <source>
        <strain evidence="1 2">Pan14r</strain>
    </source>
</reference>
<protein>
    <submittedName>
        <fullName evidence="1">Uncharacterized protein</fullName>
    </submittedName>
</protein>